<reference evidence="6 9" key="1">
    <citation type="submission" date="2014-07" db="EMBL/GenBank/DDBJ databases">
        <title>Porphyromonadaceae bacterium OUH 308042 = ATCC BAA-2681 = DSM 28342 draft genome.</title>
        <authorList>
            <person name="Sydenham T.V."/>
            <person name="Hasman H."/>
            <person name="Justensen U.S."/>
        </authorList>
    </citation>
    <scope>NUCLEOTIDE SEQUENCE [LARGE SCALE GENOMIC DNA]</scope>
    <source>
        <strain evidence="6 9">OUH 308042</strain>
    </source>
</reference>
<dbReference type="InterPro" id="IPR004033">
    <property type="entry name" value="UbiE/COQ5_MeTrFase"/>
</dbReference>
<dbReference type="OrthoDB" id="9808140at2"/>
<dbReference type="Pfam" id="PF01209">
    <property type="entry name" value="Ubie_methyltran"/>
    <property type="match status" value="1"/>
</dbReference>
<comment type="caution">
    <text evidence="6">The sequence shown here is derived from an EMBL/GenBank/DDBJ whole genome shotgun (WGS) entry which is preliminary data.</text>
</comment>
<dbReference type="PROSITE" id="PS51608">
    <property type="entry name" value="SAM_MT_UBIE"/>
    <property type="match status" value="1"/>
</dbReference>
<keyword evidence="9" id="KW-1185">Reference proteome</keyword>
<dbReference type="Proteomes" id="UP000031937">
    <property type="component" value="Unassembled WGS sequence"/>
</dbReference>
<evidence type="ECO:0000256" key="4">
    <source>
        <dbReference type="ARBA" id="ARBA00022691"/>
    </source>
</evidence>
<protein>
    <recommendedName>
        <fullName evidence="5">Demethylmenaquinone methyltransferase</fullName>
        <ecNumber evidence="5">2.1.1.163</ecNumber>
    </recommendedName>
</protein>
<keyword evidence="3 5" id="KW-0808">Transferase</keyword>
<comment type="caution">
    <text evidence="5">Lacks conserved residue(s) required for the propagation of feature annotation.</text>
</comment>
<dbReference type="EMBL" id="JPIU01000025">
    <property type="protein sequence ID" value="KIO46631.1"/>
    <property type="molecule type" value="Genomic_DNA"/>
</dbReference>
<dbReference type="GO" id="GO:0009234">
    <property type="term" value="P:menaquinone biosynthetic process"/>
    <property type="evidence" value="ECO:0007669"/>
    <property type="project" value="UniProtKB-UniRule"/>
</dbReference>
<dbReference type="CDD" id="cd02440">
    <property type="entry name" value="AdoMet_MTases"/>
    <property type="match status" value="1"/>
</dbReference>
<organism evidence="6 9">
    <name type="scientific">Sanguibacteroides justesenii</name>
    <dbReference type="NCBI Taxonomy" id="1547597"/>
    <lineage>
        <taxon>Bacteria</taxon>
        <taxon>Pseudomonadati</taxon>
        <taxon>Bacteroidota</taxon>
        <taxon>Bacteroidia</taxon>
        <taxon>Bacteroidales</taxon>
        <taxon>Porphyromonadaceae</taxon>
        <taxon>Sanguibacteroides</taxon>
    </lineage>
</organism>
<keyword evidence="4 5" id="KW-0949">S-adenosyl-L-methionine</keyword>
<evidence type="ECO:0000313" key="7">
    <source>
        <dbReference type="EMBL" id="KIO46990.1"/>
    </source>
</evidence>
<evidence type="ECO:0000256" key="1">
    <source>
        <dbReference type="ARBA" id="ARBA00022428"/>
    </source>
</evidence>
<keyword evidence="6" id="KW-0830">Ubiquinone</keyword>
<dbReference type="EMBL" id="JPIT01000008">
    <property type="protein sequence ID" value="KIO46990.1"/>
    <property type="molecule type" value="Genomic_DNA"/>
</dbReference>
<feature type="binding site" evidence="5">
    <location>
        <position position="75"/>
    </location>
    <ligand>
        <name>S-adenosyl-L-methionine</name>
        <dbReference type="ChEBI" id="CHEBI:59789"/>
    </ligand>
</feature>
<reference evidence="7 8" key="2">
    <citation type="submission" date="2014-07" db="EMBL/GenBank/DDBJ databases">
        <title>Porphyromonadaceae bacterium OUH 334697 = ATCC BAA-2682 = DSM 28341 draft genome.</title>
        <authorList>
            <person name="Sydenham T.V."/>
            <person name="Hasman H."/>
            <person name="Justesen U.S."/>
        </authorList>
    </citation>
    <scope>NUCLEOTIDE SEQUENCE [LARGE SCALE GENOMIC DNA]</scope>
    <source>
        <strain evidence="7 8">OUH 334697</strain>
    </source>
</reference>
<dbReference type="SUPFAM" id="SSF53335">
    <property type="entry name" value="S-adenosyl-L-methionine-dependent methyltransferases"/>
    <property type="match status" value="1"/>
</dbReference>
<dbReference type="PANTHER" id="PTHR43591">
    <property type="entry name" value="METHYLTRANSFERASE"/>
    <property type="match status" value="1"/>
</dbReference>
<dbReference type="AlphaFoldDB" id="A0A0C3RHD6"/>
<comment type="function">
    <text evidence="5">Methyltransferase required for the conversion of demethylmenaquinol (DMKH2) to menaquinol (MKH2).</text>
</comment>
<evidence type="ECO:0000313" key="6">
    <source>
        <dbReference type="EMBL" id="KIO46631.1"/>
    </source>
</evidence>
<dbReference type="PROSITE" id="PS01184">
    <property type="entry name" value="UBIE_2"/>
    <property type="match status" value="1"/>
</dbReference>
<dbReference type="EC" id="2.1.1.163" evidence="5"/>
<dbReference type="UniPathway" id="UPA00079">
    <property type="reaction ID" value="UER00169"/>
</dbReference>
<dbReference type="GO" id="GO:0043770">
    <property type="term" value="F:demethylmenaquinone methyltransferase activity"/>
    <property type="evidence" value="ECO:0007669"/>
    <property type="project" value="UniProtKB-UniRule"/>
</dbReference>
<dbReference type="Gene3D" id="3.40.50.150">
    <property type="entry name" value="Vaccinia Virus protein VP39"/>
    <property type="match status" value="1"/>
</dbReference>
<evidence type="ECO:0000256" key="5">
    <source>
        <dbReference type="HAMAP-Rule" id="MF_01813"/>
    </source>
</evidence>
<dbReference type="PROSITE" id="PS01183">
    <property type="entry name" value="UBIE_1"/>
    <property type="match status" value="1"/>
</dbReference>
<accession>A0A0C3RHD6</accession>
<sequence length="230" mass="26205">MAKKERVQEMFNGIAPKYDLLNHLLSMGIDKRWRKKAMKVVGAGCKDIVLDVACGTGDFSMEALKHGVKKVIGADISENMLTVAREKAKERKLTEQLDFRYGDSENLEFPDNTFDAVTVAFGVRNFEHLEKGLTEMYRVLKPGGKVVILEFSTPERFPMKQLYRFYFKRVLPWIGGIVSGNRKAYEYLPTSVFAFPQGEAFLKIMRSCGYRQVTQCRLTFGIASLYVGEK</sequence>
<name>A0A0C3RHD6_9PORP</name>
<comment type="pathway">
    <text evidence="5">Quinol/quinone metabolism; menaquinone biosynthesis; menaquinol from 1,4-dihydroxy-2-naphthoate: step 2/2.</text>
</comment>
<dbReference type="HAMAP" id="MF_01813">
    <property type="entry name" value="MenG_UbiE_methyltr"/>
    <property type="match status" value="1"/>
</dbReference>
<dbReference type="NCBIfam" id="TIGR01934">
    <property type="entry name" value="MenG_MenH_UbiE"/>
    <property type="match status" value="1"/>
</dbReference>
<keyword evidence="1 5" id="KW-0474">Menaquinone biosynthesis</keyword>
<dbReference type="InterPro" id="IPR023576">
    <property type="entry name" value="UbiE/COQ5_MeTrFase_CS"/>
</dbReference>
<dbReference type="PANTHER" id="PTHR43591:SF24">
    <property type="entry name" value="2-METHOXY-6-POLYPRENYL-1,4-BENZOQUINOL METHYLASE, MITOCHONDRIAL"/>
    <property type="match status" value="1"/>
</dbReference>
<dbReference type="Proteomes" id="UP000031980">
    <property type="component" value="Unassembled WGS sequence"/>
</dbReference>
<comment type="catalytic activity">
    <reaction evidence="5">
        <text>a 2-demethylmenaquinol + S-adenosyl-L-methionine = a menaquinol + S-adenosyl-L-homocysteine + H(+)</text>
        <dbReference type="Rhea" id="RHEA:42640"/>
        <dbReference type="Rhea" id="RHEA-COMP:9539"/>
        <dbReference type="Rhea" id="RHEA-COMP:9563"/>
        <dbReference type="ChEBI" id="CHEBI:15378"/>
        <dbReference type="ChEBI" id="CHEBI:18151"/>
        <dbReference type="ChEBI" id="CHEBI:55437"/>
        <dbReference type="ChEBI" id="CHEBI:57856"/>
        <dbReference type="ChEBI" id="CHEBI:59789"/>
        <dbReference type="EC" id="2.1.1.163"/>
    </reaction>
</comment>
<gene>
    <name evidence="5" type="primary">menG</name>
    <name evidence="6" type="ORF">BA92_01825</name>
    <name evidence="7" type="ORF">IE90_02950</name>
</gene>
<evidence type="ECO:0000256" key="3">
    <source>
        <dbReference type="ARBA" id="ARBA00022679"/>
    </source>
</evidence>
<proteinExistence type="inferred from homology"/>
<evidence type="ECO:0000313" key="9">
    <source>
        <dbReference type="Proteomes" id="UP000031980"/>
    </source>
</evidence>
<feature type="binding site" evidence="5">
    <location>
        <position position="56"/>
    </location>
    <ligand>
        <name>S-adenosyl-L-methionine</name>
        <dbReference type="ChEBI" id="CHEBI:59789"/>
    </ligand>
</feature>
<dbReference type="InterPro" id="IPR029063">
    <property type="entry name" value="SAM-dependent_MTases_sf"/>
</dbReference>
<dbReference type="NCBIfam" id="NF001244">
    <property type="entry name" value="PRK00216.1-5"/>
    <property type="match status" value="1"/>
</dbReference>
<keyword evidence="2 5" id="KW-0489">Methyltransferase</keyword>
<dbReference type="RefSeq" id="WP_041502402.1">
    <property type="nucleotide sequence ID" value="NZ_JPIT01000008.1"/>
</dbReference>
<dbReference type="GO" id="GO:0032259">
    <property type="term" value="P:methylation"/>
    <property type="evidence" value="ECO:0007669"/>
    <property type="project" value="UniProtKB-KW"/>
</dbReference>
<evidence type="ECO:0000313" key="8">
    <source>
        <dbReference type="Proteomes" id="UP000031937"/>
    </source>
</evidence>
<comment type="similarity">
    <text evidence="5">Belongs to the class I-like SAM-binding methyltransferase superfamily. MenG/UbiE family.</text>
</comment>
<evidence type="ECO:0000256" key="2">
    <source>
        <dbReference type="ARBA" id="ARBA00022603"/>
    </source>
</evidence>
<feature type="binding site" evidence="5">
    <location>
        <begin position="103"/>
        <end position="104"/>
    </location>
    <ligand>
        <name>S-adenosyl-L-methionine</name>
        <dbReference type="ChEBI" id="CHEBI:59789"/>
    </ligand>
</feature>